<dbReference type="InterPro" id="IPR013448">
    <property type="entry name" value="L-rhamnose_mutarotase"/>
</dbReference>
<dbReference type="GO" id="GO:0062192">
    <property type="term" value="F:L-rhamnose mutarotase activity"/>
    <property type="evidence" value="ECO:0007669"/>
    <property type="project" value="UniProtKB-EC"/>
</dbReference>
<evidence type="ECO:0000256" key="2">
    <source>
        <dbReference type="ARBA" id="ARBA00023235"/>
    </source>
</evidence>
<dbReference type="InterPro" id="IPR008000">
    <property type="entry name" value="Rham/fucose_mutarotase"/>
</dbReference>
<sequence length="104" mass="12604">MIRKAFKMKVYPDQIEEYTKRHNPIWTELEEVLKNHGVHNYSIFFDSETHVLFGYAELESEEKWKRIADTEICKKWWTHMAPIMETNEDNSPMSKDLKEVFHMP</sequence>
<proteinExistence type="inferred from homology"/>
<dbReference type="SUPFAM" id="SSF54909">
    <property type="entry name" value="Dimeric alpha+beta barrel"/>
    <property type="match status" value="1"/>
</dbReference>
<accession>A0ABR7QKK7</accession>
<organism evidence="6 7">
    <name type="scientific">Arenibacter arenosicollis</name>
    <dbReference type="NCBI Taxonomy" id="2762274"/>
    <lineage>
        <taxon>Bacteria</taxon>
        <taxon>Pseudomonadati</taxon>
        <taxon>Bacteroidota</taxon>
        <taxon>Flavobacteriia</taxon>
        <taxon>Flavobacteriales</taxon>
        <taxon>Flavobacteriaceae</taxon>
        <taxon>Arenibacter</taxon>
    </lineage>
</organism>
<keyword evidence="1" id="KW-0963">Cytoplasm</keyword>
<name>A0ABR7QKK7_9FLAO</name>
<evidence type="ECO:0000256" key="1">
    <source>
        <dbReference type="ARBA" id="ARBA00022490"/>
    </source>
</evidence>
<evidence type="ECO:0000256" key="5">
    <source>
        <dbReference type="NCBIfam" id="TIGR02625"/>
    </source>
</evidence>
<reference evidence="6 7" key="1">
    <citation type="submission" date="2020-08" db="EMBL/GenBank/DDBJ databases">
        <title>Arenibacter gaetbuli sp. nov., isolated from a sand dune.</title>
        <authorList>
            <person name="Park S."/>
            <person name="Yoon J.-H."/>
        </authorList>
    </citation>
    <scope>NUCLEOTIDE SEQUENCE [LARGE SCALE GENOMIC DNA]</scope>
    <source>
        <strain evidence="6 7">BSSL-BM3</strain>
    </source>
</reference>
<dbReference type="PANTHER" id="PTHR34389">
    <property type="entry name" value="L-RHAMNOSE MUTAROTASE"/>
    <property type="match status" value="1"/>
</dbReference>
<dbReference type="HAMAP" id="MF_01663">
    <property type="entry name" value="L_rham_rotase"/>
    <property type="match status" value="1"/>
</dbReference>
<evidence type="ECO:0000313" key="6">
    <source>
        <dbReference type="EMBL" id="MBC8767713.1"/>
    </source>
</evidence>
<dbReference type="NCBIfam" id="TIGR02625">
    <property type="entry name" value="YiiL_rotase"/>
    <property type="match status" value="1"/>
</dbReference>
<evidence type="ECO:0000313" key="7">
    <source>
        <dbReference type="Proteomes" id="UP000618952"/>
    </source>
</evidence>
<evidence type="ECO:0000256" key="4">
    <source>
        <dbReference type="ARBA" id="ARBA00023308"/>
    </source>
</evidence>
<protein>
    <recommendedName>
        <fullName evidence="5">L-rhamnose mutarotase</fullName>
        <ecNumber evidence="5">5.1.3.32</ecNumber>
    </recommendedName>
</protein>
<comment type="caution">
    <text evidence="6">The sequence shown here is derived from an EMBL/GenBank/DDBJ whole genome shotgun (WGS) entry which is preliminary data.</text>
</comment>
<keyword evidence="4" id="KW-0684">Rhamnose metabolism</keyword>
<dbReference type="Gene3D" id="3.30.70.100">
    <property type="match status" value="1"/>
</dbReference>
<dbReference type="EMBL" id="JACLHY010000004">
    <property type="protein sequence ID" value="MBC8767713.1"/>
    <property type="molecule type" value="Genomic_DNA"/>
</dbReference>
<evidence type="ECO:0000256" key="3">
    <source>
        <dbReference type="ARBA" id="ARBA00023277"/>
    </source>
</evidence>
<dbReference type="Proteomes" id="UP000618952">
    <property type="component" value="Unassembled WGS sequence"/>
</dbReference>
<gene>
    <name evidence="6" type="primary">rhaM</name>
    <name evidence="6" type="ORF">H4O18_06885</name>
</gene>
<keyword evidence="3" id="KW-0119">Carbohydrate metabolism</keyword>
<dbReference type="RefSeq" id="WP_187582767.1">
    <property type="nucleotide sequence ID" value="NZ_JACLHY010000004.1"/>
</dbReference>
<dbReference type="EC" id="5.1.3.32" evidence="5"/>
<keyword evidence="2 6" id="KW-0413">Isomerase</keyword>
<dbReference type="InterPro" id="IPR011008">
    <property type="entry name" value="Dimeric_a/b-barrel"/>
</dbReference>
<dbReference type="Pfam" id="PF05336">
    <property type="entry name" value="rhaM"/>
    <property type="match status" value="1"/>
</dbReference>
<dbReference type="PANTHER" id="PTHR34389:SF2">
    <property type="entry name" value="L-RHAMNOSE MUTAROTASE"/>
    <property type="match status" value="1"/>
</dbReference>
<keyword evidence="7" id="KW-1185">Reference proteome</keyword>